<dbReference type="OrthoDB" id="8538784at2"/>
<evidence type="ECO:0000256" key="1">
    <source>
        <dbReference type="SAM" id="MobiDB-lite"/>
    </source>
</evidence>
<evidence type="ECO:0000313" key="3">
    <source>
        <dbReference type="Proteomes" id="UP000294325"/>
    </source>
</evidence>
<dbReference type="Pfam" id="PF11154">
    <property type="entry name" value="DUF2934"/>
    <property type="match status" value="1"/>
</dbReference>
<organism evidence="2 3">
    <name type="scientific">Nitrosococcus wardiae</name>
    <dbReference type="NCBI Taxonomy" id="1814290"/>
    <lineage>
        <taxon>Bacteria</taxon>
        <taxon>Pseudomonadati</taxon>
        <taxon>Pseudomonadota</taxon>
        <taxon>Gammaproteobacteria</taxon>
        <taxon>Chromatiales</taxon>
        <taxon>Chromatiaceae</taxon>
        <taxon>Nitrosococcus</taxon>
    </lineage>
</organism>
<evidence type="ECO:0000313" key="2">
    <source>
        <dbReference type="EMBL" id="QBQ56533.1"/>
    </source>
</evidence>
<dbReference type="AlphaFoldDB" id="A0A4P7C1Z8"/>
<dbReference type="KEGG" id="nwr:E3U44_10575"/>
<proteinExistence type="predicted"/>
<feature type="compositionally biased region" description="Low complexity" evidence="1">
    <location>
        <begin position="45"/>
        <end position="59"/>
    </location>
</feature>
<name>A0A4P7C1Z8_9GAMM</name>
<dbReference type="Proteomes" id="UP000294325">
    <property type="component" value="Chromosome"/>
</dbReference>
<sequence length="127" mass="13647">MITPVSSASEATSSTLPAAAPTKTVQGTKATATAKTARKDKTSVKKTASKQAPSAAPKKTAAKSRKTNPRKPKQLTLTPEQRWKMVSEAAYYIAEKRGFQNGTPEENWFQAETQINTLLAGAENNPK</sequence>
<dbReference type="EMBL" id="CP038033">
    <property type="protein sequence ID" value="QBQ56533.1"/>
    <property type="molecule type" value="Genomic_DNA"/>
</dbReference>
<keyword evidence="3" id="KW-1185">Reference proteome</keyword>
<reference evidence="2 3" key="1">
    <citation type="submission" date="2019-03" db="EMBL/GenBank/DDBJ databases">
        <title>The genome sequence of Nitrosococcus wardiae strain D1FHST reveals the archetypal metabolic capacity of ammonia-oxidizing Gammaproteobacteria.</title>
        <authorList>
            <person name="Wang L."/>
            <person name="Lim C.K."/>
            <person name="Hanson T.E."/>
            <person name="Dang H."/>
            <person name="Klotz M.G."/>
        </authorList>
    </citation>
    <scope>NUCLEOTIDE SEQUENCE [LARGE SCALE GENOMIC DNA]</scope>
    <source>
        <strain evidence="2 3">D1FHS</strain>
    </source>
</reference>
<accession>A0A4P7C1Z8</accession>
<feature type="compositionally biased region" description="Low complexity" evidence="1">
    <location>
        <begin position="1"/>
        <end position="35"/>
    </location>
</feature>
<feature type="region of interest" description="Disordered" evidence="1">
    <location>
        <begin position="1"/>
        <end position="81"/>
    </location>
</feature>
<protein>
    <submittedName>
        <fullName evidence="2">DUF2934 domain-containing protein</fullName>
    </submittedName>
</protein>
<gene>
    <name evidence="2" type="ORF">E3U44_10575</name>
</gene>
<feature type="compositionally biased region" description="Basic residues" evidence="1">
    <location>
        <begin position="60"/>
        <end position="73"/>
    </location>
</feature>
<dbReference type="InterPro" id="IPR021327">
    <property type="entry name" value="DUF2934"/>
</dbReference>